<keyword evidence="2" id="KW-1185">Reference proteome</keyword>
<organism evidence="1 2">
    <name type="scientific">Paraconexibacter algicola</name>
    <dbReference type="NCBI Taxonomy" id="2133960"/>
    <lineage>
        <taxon>Bacteria</taxon>
        <taxon>Bacillati</taxon>
        <taxon>Actinomycetota</taxon>
        <taxon>Thermoleophilia</taxon>
        <taxon>Solirubrobacterales</taxon>
        <taxon>Paraconexibacteraceae</taxon>
        <taxon>Paraconexibacter</taxon>
    </lineage>
</organism>
<dbReference type="EMBL" id="PYYB01000001">
    <property type="protein sequence ID" value="PTL59903.1"/>
    <property type="molecule type" value="Genomic_DNA"/>
</dbReference>
<accession>A0A2T4UKY8</accession>
<dbReference type="AlphaFoldDB" id="A0A2T4UKY8"/>
<reference evidence="1 2" key="1">
    <citation type="submission" date="2018-03" db="EMBL/GenBank/DDBJ databases">
        <title>Aquarubrobacter algicola gen. nov., sp. nov., a novel actinobacterium isolated from shallow eutrophic lake during the end of cyanobacterial harmful algal blooms.</title>
        <authorList>
            <person name="Chun S.J."/>
        </authorList>
    </citation>
    <scope>NUCLEOTIDE SEQUENCE [LARGE SCALE GENOMIC DNA]</scope>
    <source>
        <strain evidence="1 2">Seoho-28</strain>
    </source>
</reference>
<evidence type="ECO:0000313" key="1">
    <source>
        <dbReference type="EMBL" id="PTL59903.1"/>
    </source>
</evidence>
<gene>
    <name evidence="1" type="ORF">C7Y72_09700</name>
</gene>
<name>A0A2T4UKY8_9ACTN</name>
<proteinExistence type="predicted"/>
<evidence type="ECO:0008006" key="3">
    <source>
        <dbReference type="Google" id="ProtNLM"/>
    </source>
</evidence>
<protein>
    <recommendedName>
        <fullName evidence="3">AlgX/AlgJ SGNH hydrolase-like domain-containing protein</fullName>
    </recommendedName>
</protein>
<dbReference type="Proteomes" id="UP000240739">
    <property type="component" value="Unassembled WGS sequence"/>
</dbReference>
<sequence>MSARPLLRNEIMALYEQLLGRTPADAEVDAQLEAAPDLQMLLRVIVDSPEYALRLATPREQSPPPPPARVNIHHADLAEWAHPVGAESEDGVATVGRDGYLFLTGGTNANVAQFTGRWTAPDGWLDAWATGVAKRFADLERLGARGVLLVVPDKLSILPELLHEPLEVVGPSPVRRLQDETDLPVLHPVHELLATTAEPCMRTDSHLTFEGNRALASLLADPLEAPALRDAWSGTPRAYLAAGDLGRRFAPPVVEVMRHTDPLGNARMSFDNAAEVMGVGGHIGLRQVLVNDHAPDPRTIVVFGDSYAFSGPGYQGLVFFLAQVFAEVHFVWIPFGWDPEYVRRAGAQLVVFQGAERFAGRVPRPRVDARALAEETLARKRALGIETAFGA</sequence>
<evidence type="ECO:0000313" key="2">
    <source>
        <dbReference type="Proteomes" id="UP000240739"/>
    </source>
</evidence>
<comment type="caution">
    <text evidence="1">The sequence shown here is derived from an EMBL/GenBank/DDBJ whole genome shotgun (WGS) entry which is preliminary data.</text>
</comment>